<reference evidence="3" key="1">
    <citation type="submission" date="2016-10" db="EMBL/GenBank/DDBJ databases">
        <authorList>
            <person name="Varghese N."/>
        </authorList>
    </citation>
    <scope>NUCLEOTIDE SEQUENCE [LARGE SCALE GENOMIC DNA]</scope>
    <source>
        <strain evidence="3">DSM 45096 / BCRC 16803 / CGMCC 4.1857 / CIP 109030 / JCM 12277 / KCTC 19219 / NBRC 100920 / 33214</strain>
    </source>
</reference>
<dbReference type="InterPro" id="IPR034660">
    <property type="entry name" value="DinB/YfiT-like"/>
</dbReference>
<dbReference type="OrthoDB" id="5022306at2"/>
<gene>
    <name evidence="2" type="ORF">SAMN05414137_12874</name>
</gene>
<dbReference type="Pfam" id="PF12867">
    <property type="entry name" value="DinB_2"/>
    <property type="match status" value="1"/>
</dbReference>
<name>A0A1H7YF63_STRJI</name>
<evidence type="ECO:0000259" key="1">
    <source>
        <dbReference type="Pfam" id="PF12867"/>
    </source>
</evidence>
<sequence>MAVPGRLEPLLEQYDFACLRLVQRLGGPFVDSGNGLEIPVPPLTDAEFLWEPVPGAWSVRPRAAAALGTAALGTGATVLVGAGEWGRETAPVHPVPPPFTTLAWRLGHLAEMLALRAEYTVGGHRLTRDDHVNPGDAVGAVAAFEAGARAWREALLAVADDATLDKVGHSTYPNGSDAEERFLDVVWWVNQEVLHHGAEIALLRDLYREWAGRPDVPS</sequence>
<accession>A0A1H7YF63</accession>
<dbReference type="EMBL" id="FOAZ01000028">
    <property type="protein sequence ID" value="SEM44876.1"/>
    <property type="molecule type" value="Genomic_DNA"/>
</dbReference>
<keyword evidence="3" id="KW-1185">Reference proteome</keyword>
<dbReference type="InterPro" id="IPR024775">
    <property type="entry name" value="DinB-like"/>
</dbReference>
<proteinExistence type="predicted"/>
<feature type="domain" description="DinB-like" evidence="1">
    <location>
        <begin position="96"/>
        <end position="200"/>
    </location>
</feature>
<dbReference type="AlphaFoldDB" id="A0A1H7YF63"/>
<evidence type="ECO:0000313" key="3">
    <source>
        <dbReference type="Proteomes" id="UP000183015"/>
    </source>
</evidence>
<dbReference type="eggNOG" id="COG0174">
    <property type="taxonomic scope" value="Bacteria"/>
</dbReference>
<dbReference type="Proteomes" id="UP000183015">
    <property type="component" value="Unassembled WGS sequence"/>
</dbReference>
<dbReference type="STRING" id="235985.SAMN05414137_12874"/>
<dbReference type="RefSeq" id="WP_042457379.1">
    <property type="nucleotide sequence ID" value="NZ_BBPN01000046.1"/>
</dbReference>
<evidence type="ECO:0000313" key="2">
    <source>
        <dbReference type="EMBL" id="SEM44876.1"/>
    </source>
</evidence>
<protein>
    <submittedName>
        <fullName evidence="2">DinB superfamily protein</fullName>
    </submittedName>
</protein>
<dbReference type="SUPFAM" id="SSF109854">
    <property type="entry name" value="DinB/YfiT-like putative metalloenzymes"/>
    <property type="match status" value="1"/>
</dbReference>
<organism evidence="2 3">
    <name type="scientific">Streptacidiphilus jiangxiensis</name>
    <dbReference type="NCBI Taxonomy" id="235985"/>
    <lineage>
        <taxon>Bacteria</taxon>
        <taxon>Bacillati</taxon>
        <taxon>Actinomycetota</taxon>
        <taxon>Actinomycetes</taxon>
        <taxon>Kitasatosporales</taxon>
        <taxon>Streptomycetaceae</taxon>
        <taxon>Streptacidiphilus</taxon>
    </lineage>
</organism>